<protein>
    <submittedName>
        <fullName evidence="4">Uncharacterized protein</fullName>
    </submittedName>
</protein>
<dbReference type="EMBL" id="OOIL02002263">
    <property type="protein sequence ID" value="VFQ81978.1"/>
    <property type="molecule type" value="Genomic_DNA"/>
</dbReference>
<reference evidence="4 5" key="1">
    <citation type="submission" date="2018-04" db="EMBL/GenBank/DDBJ databases">
        <authorList>
            <person name="Vogel A."/>
        </authorList>
    </citation>
    <scope>NUCLEOTIDE SEQUENCE [LARGE SCALE GENOMIC DNA]</scope>
</reference>
<keyword evidence="3" id="KW-0732">Signal</keyword>
<evidence type="ECO:0000313" key="4">
    <source>
        <dbReference type="EMBL" id="VFQ81978.1"/>
    </source>
</evidence>
<feature type="compositionally biased region" description="Polar residues" evidence="2">
    <location>
        <begin position="318"/>
        <end position="329"/>
    </location>
</feature>
<feature type="chain" id="PRO_5019742302" evidence="3">
    <location>
        <begin position="23"/>
        <end position="606"/>
    </location>
</feature>
<evidence type="ECO:0000313" key="5">
    <source>
        <dbReference type="Proteomes" id="UP000595140"/>
    </source>
</evidence>
<evidence type="ECO:0000256" key="2">
    <source>
        <dbReference type="SAM" id="MobiDB-lite"/>
    </source>
</evidence>
<proteinExistence type="predicted"/>
<dbReference type="OrthoDB" id="671678at2759"/>
<dbReference type="AlphaFoldDB" id="A0A484M1V0"/>
<feature type="compositionally biased region" description="Basic and acidic residues" evidence="2">
    <location>
        <begin position="333"/>
        <end position="347"/>
    </location>
</feature>
<feature type="coiled-coil region" evidence="1">
    <location>
        <begin position="381"/>
        <end position="559"/>
    </location>
</feature>
<sequence>MIGPSALLPMRALLGLIRYAHLESFTLHDCGPLSGLESGPSDPISITIPLVSWRRVARKLMISRLRFSCRIGKVHESSIIKEDELQEMEEFLGKGFRIHHPDAVGGISLTHNPDLQKYMVIHYHSVGNGFRLPLHGLVRDICQTFEFPPGQMTANAHKYVASYILRCCAQDRTPSLDEFLALFSIGELFPFYSVFPHPKFPVFEKAQGGATTLVICTPSTALDAVPISAIPGLRKPIPSQKRPQEGVTDDDFLPKKSKGDGTPASPSPLTTPSGIQTATTAVASGELELPNPGSLDCEADKSPDQAPPRRPARRSQPVVENTSPPTAAASQGMEKEVGGQKEPEEQHSAATPPTFNLPIRCRFTPQTYLVFKEGWAAMEVLKDKELAARALQQKVGSLEQQVQTLQKENARLKADASAKLLAERSRVKSLQEQIATYQGSTQDLEAQFDKLRGQISCLESKVSALEGKEGSLKAELVERESRISKLEKSLYEAKQEGAHFSEVMLKHMGLKREALQKLEKERKIANELRLNVGELEKTVASHQGEVAALTARAEALYEEGKFDMQFCIYEAIRSGLPAHRTLNDFITYYGLPLPLPPPDSRANLGL</sequence>
<organism evidence="4 5">
    <name type="scientific">Cuscuta campestris</name>
    <dbReference type="NCBI Taxonomy" id="132261"/>
    <lineage>
        <taxon>Eukaryota</taxon>
        <taxon>Viridiplantae</taxon>
        <taxon>Streptophyta</taxon>
        <taxon>Embryophyta</taxon>
        <taxon>Tracheophyta</taxon>
        <taxon>Spermatophyta</taxon>
        <taxon>Magnoliopsida</taxon>
        <taxon>eudicotyledons</taxon>
        <taxon>Gunneridae</taxon>
        <taxon>Pentapetalae</taxon>
        <taxon>asterids</taxon>
        <taxon>lamiids</taxon>
        <taxon>Solanales</taxon>
        <taxon>Convolvulaceae</taxon>
        <taxon>Cuscuteae</taxon>
        <taxon>Cuscuta</taxon>
        <taxon>Cuscuta subgen. Grammica</taxon>
        <taxon>Cuscuta sect. Cleistogrammica</taxon>
    </lineage>
</organism>
<keyword evidence="5" id="KW-1185">Reference proteome</keyword>
<gene>
    <name evidence="4" type="ORF">CCAM_LOCUS23754</name>
</gene>
<keyword evidence="1" id="KW-0175">Coiled coil</keyword>
<feature type="signal peptide" evidence="3">
    <location>
        <begin position="1"/>
        <end position="22"/>
    </location>
</feature>
<dbReference type="Gene3D" id="1.20.5.340">
    <property type="match status" value="1"/>
</dbReference>
<name>A0A484M1V0_9ASTE</name>
<dbReference type="Proteomes" id="UP000595140">
    <property type="component" value="Unassembled WGS sequence"/>
</dbReference>
<feature type="compositionally biased region" description="Low complexity" evidence="2">
    <location>
        <begin position="262"/>
        <end position="273"/>
    </location>
</feature>
<feature type="region of interest" description="Disordered" evidence="2">
    <location>
        <begin position="232"/>
        <end position="357"/>
    </location>
</feature>
<evidence type="ECO:0000256" key="1">
    <source>
        <dbReference type="SAM" id="Coils"/>
    </source>
</evidence>
<accession>A0A484M1V0</accession>
<evidence type="ECO:0000256" key="3">
    <source>
        <dbReference type="SAM" id="SignalP"/>
    </source>
</evidence>